<evidence type="ECO:0000256" key="1">
    <source>
        <dbReference type="ARBA" id="ARBA00022737"/>
    </source>
</evidence>
<dbReference type="InterPro" id="IPR003409">
    <property type="entry name" value="MORN"/>
</dbReference>
<evidence type="ECO:0000313" key="2">
    <source>
        <dbReference type="EMBL" id="OMJ68808.1"/>
    </source>
</evidence>
<keyword evidence="3" id="KW-1185">Reference proteome</keyword>
<name>A0A1R2AWC2_9CILI</name>
<sequence length="251" mass="29153">MQGKGQKIDKNGRYEGDFVDSLEQGLGKFYYNTGEKYKGSWEKGQKSGLGFLQYSNHHVEYYGYWKNNLRNGQGVQYYEDAKYVGNFEDNLRHGNGDYIWKNGWVYKGQWEKGKCSGMGKLYKPGGILFYDGFFDNFMRTGKGIQYNNNGQYEGNFKNNKANGFGVYTWKSGVKFEGNWIGGRRNGPGIVYCNDNTVVKIDQWNDDEVVELNPDDKFHHFEGVFFSRSRRNLNKFVRAIRMIAFKGNRKSI</sequence>
<dbReference type="SUPFAM" id="SSF82185">
    <property type="entry name" value="Histone H3 K4-specific methyltransferase SET7/9 N-terminal domain"/>
    <property type="match status" value="1"/>
</dbReference>
<organism evidence="2 3">
    <name type="scientific">Stentor coeruleus</name>
    <dbReference type="NCBI Taxonomy" id="5963"/>
    <lineage>
        <taxon>Eukaryota</taxon>
        <taxon>Sar</taxon>
        <taxon>Alveolata</taxon>
        <taxon>Ciliophora</taxon>
        <taxon>Postciliodesmatophora</taxon>
        <taxon>Heterotrichea</taxon>
        <taxon>Heterotrichida</taxon>
        <taxon>Stentoridae</taxon>
        <taxon>Stentor</taxon>
    </lineage>
</organism>
<keyword evidence="1" id="KW-0677">Repeat</keyword>
<proteinExistence type="predicted"/>
<dbReference type="PANTHER" id="PTHR43215">
    <property type="entry name" value="RADIAL SPOKE HEAD 1 HOMOLOG"/>
    <property type="match status" value="1"/>
</dbReference>
<comment type="caution">
    <text evidence="2">The sequence shown here is derived from an EMBL/GenBank/DDBJ whole genome shotgun (WGS) entry which is preliminary data.</text>
</comment>
<dbReference type="EMBL" id="MPUH01001278">
    <property type="protein sequence ID" value="OMJ68808.1"/>
    <property type="molecule type" value="Genomic_DNA"/>
</dbReference>
<dbReference type="PANTHER" id="PTHR43215:SF14">
    <property type="entry name" value="RADIAL SPOKE HEAD 1 HOMOLOG"/>
    <property type="match status" value="1"/>
</dbReference>
<dbReference type="SMART" id="SM00698">
    <property type="entry name" value="MORN"/>
    <property type="match status" value="8"/>
</dbReference>
<dbReference type="AlphaFoldDB" id="A0A1R2AWC2"/>
<evidence type="ECO:0008006" key="4">
    <source>
        <dbReference type="Google" id="ProtNLM"/>
    </source>
</evidence>
<dbReference type="OrthoDB" id="285140at2759"/>
<accession>A0A1R2AWC2</accession>
<dbReference type="Pfam" id="PF02493">
    <property type="entry name" value="MORN"/>
    <property type="match status" value="7"/>
</dbReference>
<dbReference type="Proteomes" id="UP000187209">
    <property type="component" value="Unassembled WGS sequence"/>
</dbReference>
<dbReference type="Gene3D" id="2.20.110.10">
    <property type="entry name" value="Histone H3 K4-specific methyltransferase SET7/9 N-terminal domain"/>
    <property type="match status" value="3"/>
</dbReference>
<evidence type="ECO:0000313" key="3">
    <source>
        <dbReference type="Proteomes" id="UP000187209"/>
    </source>
</evidence>
<gene>
    <name evidence="2" type="ORF">SteCoe_33627</name>
</gene>
<protein>
    <recommendedName>
        <fullName evidence="4">MORN repeat protein</fullName>
    </recommendedName>
</protein>
<reference evidence="2 3" key="1">
    <citation type="submission" date="2016-11" db="EMBL/GenBank/DDBJ databases">
        <title>The macronuclear genome of Stentor coeruleus: a giant cell with tiny introns.</title>
        <authorList>
            <person name="Slabodnick M."/>
            <person name="Ruby J.G."/>
            <person name="Reiff S.B."/>
            <person name="Swart E.C."/>
            <person name="Gosai S."/>
            <person name="Prabakaran S."/>
            <person name="Witkowska E."/>
            <person name="Larue G.E."/>
            <person name="Fisher S."/>
            <person name="Freeman R.M."/>
            <person name="Gunawardena J."/>
            <person name="Chu W."/>
            <person name="Stover N.A."/>
            <person name="Gregory B.D."/>
            <person name="Nowacki M."/>
            <person name="Derisi J."/>
            <person name="Roy S.W."/>
            <person name="Marshall W.F."/>
            <person name="Sood P."/>
        </authorList>
    </citation>
    <scope>NUCLEOTIDE SEQUENCE [LARGE SCALE GENOMIC DNA]</scope>
    <source>
        <strain evidence="2">WM001</strain>
    </source>
</reference>